<dbReference type="InterPro" id="IPR040503">
    <property type="entry name" value="TRHO_N"/>
</dbReference>
<keyword evidence="2" id="KW-0560">Oxidoreductase</keyword>
<dbReference type="PANTHER" id="PTHR43846:SF1">
    <property type="entry name" value="TRNA URIDINE(34) HYDROXYLASE"/>
    <property type="match status" value="1"/>
</dbReference>
<dbReference type="EMBL" id="UINC01018647">
    <property type="protein sequence ID" value="SVA78509.1"/>
    <property type="molecule type" value="Genomic_DNA"/>
</dbReference>
<dbReference type="Pfam" id="PF12368">
    <property type="entry name" value="Rhodanese_C"/>
    <property type="match status" value="1"/>
</dbReference>
<evidence type="ECO:0000256" key="2">
    <source>
        <dbReference type="ARBA" id="ARBA00023002"/>
    </source>
</evidence>
<dbReference type="GO" id="GO:0008033">
    <property type="term" value="P:tRNA processing"/>
    <property type="evidence" value="ECO:0007669"/>
    <property type="project" value="UniProtKB-KW"/>
</dbReference>
<name>A0A381YNH6_9ZZZZ</name>
<dbReference type="SUPFAM" id="SSF52821">
    <property type="entry name" value="Rhodanese/Cell cycle control phosphatase"/>
    <property type="match status" value="1"/>
</dbReference>
<organism evidence="5">
    <name type="scientific">marine metagenome</name>
    <dbReference type="NCBI Taxonomy" id="408172"/>
    <lineage>
        <taxon>unclassified sequences</taxon>
        <taxon>metagenomes</taxon>
        <taxon>ecological metagenomes</taxon>
    </lineage>
</organism>
<dbReference type="PROSITE" id="PS50206">
    <property type="entry name" value="RHODANESE_3"/>
    <property type="match status" value="1"/>
</dbReference>
<dbReference type="Gene3D" id="3.30.70.100">
    <property type="match status" value="1"/>
</dbReference>
<dbReference type="InterPro" id="IPR001763">
    <property type="entry name" value="Rhodanese-like_dom"/>
</dbReference>
<dbReference type="InterPro" id="IPR022111">
    <property type="entry name" value="Rhodanese_C"/>
</dbReference>
<dbReference type="AlphaFoldDB" id="A0A381YNH6"/>
<dbReference type="PANTHER" id="PTHR43846">
    <property type="entry name" value="UPF0176 PROTEIN YCEA"/>
    <property type="match status" value="1"/>
</dbReference>
<sequence>MKKKLYNQKDRSQLKAELTAENFPRITCSFYRYVNIDNPNTLRDKLYKEWIELNVLGRVYIAEEGINAQISIPESKFDTFIGLLNKRDYLADMPIKHAVEAGQSFIKLAIRVKKEIVAYNVPEDEYNMNQVGNHLNASEFNEALDNPDAIVVDMRNYYESEVGHFNNAILPDVERSQELLPEVRKLLQNNKDKEVLLYCTGGIRCEKASSYLLHHGFEDVKQLKGGIIQYAHDVKAENIHSKFIGSNFVFDQRLEERITDDIISQCHQCGNPCDTHTDCLNQACHILFIQCEKCKKYFDGCCSIKCKEFAALPLDKQKILRKDPAKVVSKTLQSVSGKPRLK</sequence>
<protein>
    <recommendedName>
        <fullName evidence="4">Rhodanese domain-containing protein</fullName>
    </recommendedName>
</protein>
<evidence type="ECO:0000256" key="1">
    <source>
        <dbReference type="ARBA" id="ARBA00022694"/>
    </source>
</evidence>
<evidence type="ECO:0000256" key="3">
    <source>
        <dbReference type="ARBA" id="ARBA00045625"/>
    </source>
</evidence>
<dbReference type="CDD" id="cd01518">
    <property type="entry name" value="RHOD_YceA"/>
    <property type="match status" value="1"/>
</dbReference>
<keyword evidence="1" id="KW-0819">tRNA processing</keyword>
<proteinExistence type="inferred from homology"/>
<evidence type="ECO:0000313" key="5">
    <source>
        <dbReference type="EMBL" id="SVA78509.1"/>
    </source>
</evidence>
<feature type="domain" description="Rhodanese" evidence="4">
    <location>
        <begin position="145"/>
        <end position="239"/>
    </location>
</feature>
<dbReference type="GO" id="GO:0016491">
    <property type="term" value="F:oxidoreductase activity"/>
    <property type="evidence" value="ECO:0007669"/>
    <property type="project" value="UniProtKB-KW"/>
</dbReference>
<gene>
    <name evidence="5" type="ORF">METZ01_LOCUS131363</name>
</gene>
<dbReference type="NCBIfam" id="NF001133">
    <property type="entry name" value="PRK00142.1-1"/>
    <property type="match status" value="1"/>
</dbReference>
<evidence type="ECO:0000259" key="4">
    <source>
        <dbReference type="PROSITE" id="PS50206"/>
    </source>
</evidence>
<dbReference type="Gene3D" id="3.40.250.10">
    <property type="entry name" value="Rhodanese-like domain"/>
    <property type="match status" value="1"/>
</dbReference>
<dbReference type="HAMAP" id="MF_00469">
    <property type="entry name" value="TrhO"/>
    <property type="match status" value="1"/>
</dbReference>
<accession>A0A381YNH6</accession>
<dbReference type="InterPro" id="IPR020936">
    <property type="entry name" value="TrhO"/>
</dbReference>
<dbReference type="Pfam" id="PF17773">
    <property type="entry name" value="UPF0176_N"/>
    <property type="match status" value="1"/>
</dbReference>
<comment type="function">
    <text evidence="3">Catalyzes oxygen-dependent 5-hydroxyuridine (ho5U) modification at position 34 in tRNAs, the first step in 5-carboxymethoxyuridine (cmo5U) biosynthesis. May be part of an alternate pathway, which is able to bypass cmo5U biogenesis in a subset of tRNAs under aerobic conditions.</text>
</comment>
<reference evidence="5" key="1">
    <citation type="submission" date="2018-05" db="EMBL/GenBank/DDBJ databases">
        <authorList>
            <person name="Lanie J.A."/>
            <person name="Ng W.-L."/>
            <person name="Kazmierczak K.M."/>
            <person name="Andrzejewski T.M."/>
            <person name="Davidsen T.M."/>
            <person name="Wayne K.J."/>
            <person name="Tettelin H."/>
            <person name="Glass J.I."/>
            <person name="Rusch D."/>
            <person name="Podicherti R."/>
            <person name="Tsui H.-C.T."/>
            <person name="Winkler M.E."/>
        </authorList>
    </citation>
    <scope>NUCLEOTIDE SEQUENCE</scope>
</reference>
<dbReference type="SMART" id="SM00450">
    <property type="entry name" value="RHOD"/>
    <property type="match status" value="1"/>
</dbReference>
<dbReference type="Pfam" id="PF00581">
    <property type="entry name" value="Rhodanese"/>
    <property type="match status" value="1"/>
</dbReference>
<dbReference type="InterPro" id="IPR036873">
    <property type="entry name" value="Rhodanese-like_dom_sf"/>
</dbReference>